<organism evidence="8 9">
    <name type="scientific">Gulosibacter molinativorax</name>
    <dbReference type="NCBI Taxonomy" id="256821"/>
    <lineage>
        <taxon>Bacteria</taxon>
        <taxon>Bacillati</taxon>
        <taxon>Actinomycetota</taxon>
        <taxon>Actinomycetes</taxon>
        <taxon>Micrococcales</taxon>
        <taxon>Microbacteriaceae</taxon>
        <taxon>Gulosibacter</taxon>
    </lineage>
</organism>
<dbReference type="PANTHER" id="PTHR32322">
    <property type="entry name" value="INNER MEMBRANE TRANSPORTER"/>
    <property type="match status" value="1"/>
</dbReference>
<evidence type="ECO:0000256" key="4">
    <source>
        <dbReference type="ARBA" id="ARBA00022989"/>
    </source>
</evidence>
<evidence type="ECO:0000259" key="7">
    <source>
        <dbReference type="Pfam" id="PF00892"/>
    </source>
</evidence>
<evidence type="ECO:0000256" key="5">
    <source>
        <dbReference type="ARBA" id="ARBA00023136"/>
    </source>
</evidence>
<feature type="transmembrane region" description="Helical" evidence="6">
    <location>
        <begin position="131"/>
        <end position="149"/>
    </location>
</feature>
<feature type="transmembrane region" description="Helical" evidence="6">
    <location>
        <begin position="102"/>
        <end position="124"/>
    </location>
</feature>
<evidence type="ECO:0000256" key="2">
    <source>
        <dbReference type="ARBA" id="ARBA00007362"/>
    </source>
</evidence>
<dbReference type="InterPro" id="IPR050638">
    <property type="entry name" value="AA-Vitamin_Transporters"/>
</dbReference>
<dbReference type="Pfam" id="PF00892">
    <property type="entry name" value="EamA"/>
    <property type="match status" value="2"/>
</dbReference>
<evidence type="ECO:0000256" key="1">
    <source>
        <dbReference type="ARBA" id="ARBA00004141"/>
    </source>
</evidence>
<sequence length="300" mass="31465">MNTTQNPTRNRSFGVIDWLLLLATGTMWGSSFLFVRAALVDIDPMTIAWLRIVFGAAVLTLFPASWKPLDRRSDWWLVALLGFVWMALPFTLLGFAQLTIDSALAGMINGAAPLFTALVALLWFRQQPSKTLAVGLIIGFVGIVAVLMPTMTGSISVVGVLLMLGVTVSYGAAFNLSGALQLRNGALAVIWRALGIAAVMTTPTGLIGLGNTTFAPVSFGAVTVLGVVCTGFAFICFTILIGRVGPARASIATYLIPIVAMLLGTLVAGEALHPESLSGIVLVLLGAYLASRGRKAAPSG</sequence>
<feature type="domain" description="EamA" evidence="7">
    <location>
        <begin position="159"/>
        <end position="291"/>
    </location>
</feature>
<keyword evidence="5 6" id="KW-0472">Membrane</keyword>
<keyword evidence="9" id="KW-1185">Reference proteome</keyword>
<comment type="caution">
    <text evidence="8">The sequence shown here is derived from an EMBL/GenBank/DDBJ whole genome shotgun (WGS) entry which is preliminary data.</text>
</comment>
<evidence type="ECO:0000256" key="3">
    <source>
        <dbReference type="ARBA" id="ARBA00022692"/>
    </source>
</evidence>
<proteinExistence type="inferred from homology"/>
<dbReference type="PANTHER" id="PTHR32322:SF2">
    <property type="entry name" value="EAMA DOMAIN-CONTAINING PROTEIN"/>
    <property type="match status" value="1"/>
</dbReference>
<keyword evidence="4 6" id="KW-1133">Transmembrane helix</keyword>
<feature type="transmembrane region" description="Helical" evidence="6">
    <location>
        <begin position="251"/>
        <end position="269"/>
    </location>
</feature>
<dbReference type="EMBL" id="PXVD01000017">
    <property type="protein sequence ID" value="MDJ1371909.1"/>
    <property type="molecule type" value="Genomic_DNA"/>
</dbReference>
<feature type="transmembrane region" description="Helical" evidence="6">
    <location>
        <begin position="47"/>
        <end position="64"/>
    </location>
</feature>
<accession>A0ABT7CAR9</accession>
<feature type="transmembrane region" description="Helical" evidence="6">
    <location>
        <begin position="215"/>
        <end position="239"/>
    </location>
</feature>
<reference evidence="8" key="1">
    <citation type="submission" date="2018-03" db="EMBL/GenBank/DDBJ databases">
        <authorList>
            <person name="Nunes O.C."/>
            <person name="Lopes A.R."/>
            <person name="Froufe H."/>
            <person name="Munoz-Merida A."/>
            <person name="Barroso C."/>
            <person name="Egas C."/>
        </authorList>
    </citation>
    <scope>NUCLEOTIDE SEQUENCE</scope>
    <source>
        <strain evidence="8">ON4</strain>
    </source>
</reference>
<name>A0ABT7CAR9_9MICO</name>
<evidence type="ECO:0000256" key="6">
    <source>
        <dbReference type="SAM" id="Phobius"/>
    </source>
</evidence>
<dbReference type="SUPFAM" id="SSF103481">
    <property type="entry name" value="Multidrug resistance efflux transporter EmrE"/>
    <property type="match status" value="2"/>
</dbReference>
<evidence type="ECO:0000313" key="9">
    <source>
        <dbReference type="Proteomes" id="UP001170379"/>
    </source>
</evidence>
<dbReference type="InterPro" id="IPR037185">
    <property type="entry name" value="EmrE-like"/>
</dbReference>
<feature type="transmembrane region" description="Helical" evidence="6">
    <location>
        <begin position="155"/>
        <end position="177"/>
    </location>
</feature>
<reference evidence="8" key="2">
    <citation type="journal article" date="2022" name="Sci. Rep.">
        <title>In silico prediction of the enzymes involved in the degradation of the herbicide molinate by Gulosibacter molinativorax ON4T.</title>
        <authorList>
            <person name="Lopes A.R."/>
            <person name="Bunin E."/>
            <person name="Viana A.T."/>
            <person name="Froufe H."/>
            <person name="Munoz-Merida A."/>
            <person name="Pinho D."/>
            <person name="Figueiredo J."/>
            <person name="Barroso C."/>
            <person name="Vaz-Moreira I."/>
            <person name="Bellanger X."/>
            <person name="Egas C."/>
            <person name="Nunes O.C."/>
        </authorList>
    </citation>
    <scope>NUCLEOTIDE SEQUENCE</scope>
    <source>
        <strain evidence="8">ON4</strain>
    </source>
</reference>
<gene>
    <name evidence="8" type="ORF">C7K25_11115</name>
</gene>
<comment type="similarity">
    <text evidence="2">Belongs to the EamA transporter family.</text>
</comment>
<feature type="transmembrane region" description="Helical" evidence="6">
    <location>
        <begin position="12"/>
        <end position="35"/>
    </location>
</feature>
<protein>
    <submittedName>
        <fullName evidence="8">EamA/RhaT family transporter</fullName>
    </submittedName>
</protein>
<dbReference type="RefSeq" id="WP_035733023.1">
    <property type="nucleotide sequence ID" value="NZ_CP028426.1"/>
</dbReference>
<dbReference type="InterPro" id="IPR000620">
    <property type="entry name" value="EamA_dom"/>
</dbReference>
<feature type="domain" description="EamA" evidence="7">
    <location>
        <begin position="19"/>
        <end position="147"/>
    </location>
</feature>
<dbReference type="Proteomes" id="UP001170379">
    <property type="component" value="Unassembled WGS sequence"/>
</dbReference>
<feature type="transmembrane region" description="Helical" evidence="6">
    <location>
        <begin position="76"/>
        <end position="96"/>
    </location>
</feature>
<feature type="transmembrane region" description="Helical" evidence="6">
    <location>
        <begin position="189"/>
        <end position="209"/>
    </location>
</feature>
<comment type="subcellular location">
    <subcellularLocation>
        <location evidence="1">Membrane</location>
        <topology evidence="1">Multi-pass membrane protein</topology>
    </subcellularLocation>
</comment>
<evidence type="ECO:0000313" key="8">
    <source>
        <dbReference type="EMBL" id="MDJ1371909.1"/>
    </source>
</evidence>
<keyword evidence="3 6" id="KW-0812">Transmembrane</keyword>